<sequence length="78" mass="8566">MDSSSAMGLTDENDLGRMQSQERCRVTRAWTKVQTPQIAVQISRNGYSVPAAGSNGLDGQMKLPLICEINQLPELKET</sequence>
<evidence type="ECO:0000313" key="3">
    <source>
        <dbReference type="Proteomes" id="UP000696280"/>
    </source>
</evidence>
<name>A0A9N9Q0L6_9HELO</name>
<proteinExistence type="predicted"/>
<protein>
    <submittedName>
        <fullName evidence="2">Uncharacterized protein</fullName>
    </submittedName>
</protein>
<evidence type="ECO:0000256" key="1">
    <source>
        <dbReference type="SAM" id="MobiDB-lite"/>
    </source>
</evidence>
<evidence type="ECO:0000313" key="2">
    <source>
        <dbReference type="EMBL" id="CAG8960877.1"/>
    </source>
</evidence>
<gene>
    <name evidence="2" type="ORF">HYFRA_00002414</name>
</gene>
<dbReference type="EMBL" id="CAJVRL010000103">
    <property type="protein sequence ID" value="CAG8960877.1"/>
    <property type="molecule type" value="Genomic_DNA"/>
</dbReference>
<dbReference type="Proteomes" id="UP000696280">
    <property type="component" value="Unassembled WGS sequence"/>
</dbReference>
<accession>A0A9N9Q0L6</accession>
<keyword evidence="3" id="KW-1185">Reference proteome</keyword>
<comment type="caution">
    <text evidence="2">The sequence shown here is derived from an EMBL/GenBank/DDBJ whole genome shotgun (WGS) entry which is preliminary data.</text>
</comment>
<feature type="region of interest" description="Disordered" evidence="1">
    <location>
        <begin position="1"/>
        <end position="21"/>
    </location>
</feature>
<reference evidence="2" key="1">
    <citation type="submission" date="2021-07" db="EMBL/GenBank/DDBJ databases">
        <authorList>
            <person name="Durling M."/>
        </authorList>
    </citation>
    <scope>NUCLEOTIDE SEQUENCE</scope>
</reference>
<organism evidence="2 3">
    <name type="scientific">Hymenoscyphus fraxineus</name>
    <dbReference type="NCBI Taxonomy" id="746836"/>
    <lineage>
        <taxon>Eukaryota</taxon>
        <taxon>Fungi</taxon>
        <taxon>Dikarya</taxon>
        <taxon>Ascomycota</taxon>
        <taxon>Pezizomycotina</taxon>
        <taxon>Leotiomycetes</taxon>
        <taxon>Helotiales</taxon>
        <taxon>Helotiaceae</taxon>
        <taxon>Hymenoscyphus</taxon>
    </lineage>
</organism>
<dbReference type="AlphaFoldDB" id="A0A9N9Q0L6"/>